<comment type="caution">
    <text evidence="4">The sequence shown here is derived from an EMBL/GenBank/DDBJ whole genome shotgun (WGS) entry which is preliminary data.</text>
</comment>
<keyword evidence="1 4" id="KW-0489">Methyltransferase</keyword>
<feature type="domain" description="Methyltransferase" evidence="3">
    <location>
        <begin position="52"/>
        <end position="142"/>
    </location>
</feature>
<dbReference type="Gene3D" id="3.40.50.150">
    <property type="entry name" value="Vaccinia Virus protein VP39"/>
    <property type="match status" value="1"/>
</dbReference>
<dbReference type="InterPro" id="IPR041698">
    <property type="entry name" value="Methyltransf_25"/>
</dbReference>
<keyword evidence="4" id="KW-0830">Ubiquinone</keyword>
<dbReference type="GO" id="GO:0008168">
    <property type="term" value="F:methyltransferase activity"/>
    <property type="evidence" value="ECO:0007669"/>
    <property type="project" value="UniProtKB-KW"/>
</dbReference>
<sequence>MSTDSWLDDTRASYDTVAASYADIVGPMFDAEAHLRAALAVFAEHVGPGAPVADIGCGPGHATAHLHRLGLNASGIDLSPGMIGIARRNHPECAFEVGSMTDLAYPAETLAGIVAFWSLIHIPDETLPQVLQQFRRVLRPGGRLLAGFHAGTGSTLKTEGYGGHPMKVHVHRREPDAVADLLRDNGFTVEAQTLLGIGERLPGAILHARR</sequence>
<dbReference type="Pfam" id="PF13649">
    <property type="entry name" value="Methyltransf_25"/>
    <property type="match status" value="1"/>
</dbReference>
<dbReference type="SUPFAM" id="SSF53335">
    <property type="entry name" value="S-adenosyl-L-methionine-dependent methyltransferases"/>
    <property type="match status" value="1"/>
</dbReference>
<evidence type="ECO:0000313" key="5">
    <source>
        <dbReference type="Proteomes" id="UP000548476"/>
    </source>
</evidence>
<gene>
    <name evidence="4" type="ORF">HNR73_004892</name>
</gene>
<dbReference type="PANTHER" id="PTHR43861:SF1">
    <property type="entry name" value="TRANS-ACONITATE 2-METHYLTRANSFERASE"/>
    <property type="match status" value="1"/>
</dbReference>
<evidence type="ECO:0000256" key="2">
    <source>
        <dbReference type="ARBA" id="ARBA00022679"/>
    </source>
</evidence>
<reference evidence="4 5" key="1">
    <citation type="submission" date="2020-08" db="EMBL/GenBank/DDBJ databases">
        <title>Genomic Encyclopedia of Type Strains, Phase IV (KMG-IV): sequencing the most valuable type-strain genomes for metagenomic binning, comparative biology and taxonomic classification.</title>
        <authorList>
            <person name="Goeker M."/>
        </authorList>
    </citation>
    <scope>NUCLEOTIDE SEQUENCE [LARGE SCALE GENOMIC DNA]</scope>
    <source>
        <strain evidence="4 5">YIM 65646</strain>
    </source>
</reference>
<dbReference type="AlphaFoldDB" id="A0A841FX18"/>
<evidence type="ECO:0000259" key="3">
    <source>
        <dbReference type="Pfam" id="PF13649"/>
    </source>
</evidence>
<dbReference type="InterPro" id="IPR029063">
    <property type="entry name" value="SAM-dependent_MTases_sf"/>
</dbReference>
<dbReference type="GO" id="GO:0032259">
    <property type="term" value="P:methylation"/>
    <property type="evidence" value="ECO:0007669"/>
    <property type="project" value="UniProtKB-KW"/>
</dbReference>
<keyword evidence="2" id="KW-0808">Transferase</keyword>
<dbReference type="CDD" id="cd02440">
    <property type="entry name" value="AdoMet_MTases"/>
    <property type="match status" value="1"/>
</dbReference>
<dbReference type="EMBL" id="JACHGT010000011">
    <property type="protein sequence ID" value="MBB6037019.1"/>
    <property type="molecule type" value="Genomic_DNA"/>
</dbReference>
<dbReference type="Proteomes" id="UP000548476">
    <property type="component" value="Unassembled WGS sequence"/>
</dbReference>
<protein>
    <submittedName>
        <fullName evidence="4">Ubiquinone/menaquinone biosynthesis C-methylase UbiE</fullName>
    </submittedName>
</protein>
<evidence type="ECO:0000256" key="1">
    <source>
        <dbReference type="ARBA" id="ARBA00022603"/>
    </source>
</evidence>
<dbReference type="RefSeq" id="WP_184789857.1">
    <property type="nucleotide sequence ID" value="NZ_BONT01000072.1"/>
</dbReference>
<keyword evidence="5" id="KW-1185">Reference proteome</keyword>
<name>A0A841FX18_9ACTN</name>
<evidence type="ECO:0000313" key="4">
    <source>
        <dbReference type="EMBL" id="MBB6037019.1"/>
    </source>
</evidence>
<organism evidence="4 5">
    <name type="scientific">Phytomonospora endophytica</name>
    <dbReference type="NCBI Taxonomy" id="714109"/>
    <lineage>
        <taxon>Bacteria</taxon>
        <taxon>Bacillati</taxon>
        <taxon>Actinomycetota</taxon>
        <taxon>Actinomycetes</taxon>
        <taxon>Micromonosporales</taxon>
        <taxon>Micromonosporaceae</taxon>
        <taxon>Phytomonospora</taxon>
    </lineage>
</organism>
<proteinExistence type="predicted"/>
<dbReference type="PANTHER" id="PTHR43861">
    <property type="entry name" value="TRANS-ACONITATE 2-METHYLTRANSFERASE-RELATED"/>
    <property type="match status" value="1"/>
</dbReference>
<accession>A0A841FX18</accession>